<comment type="similarity">
    <text evidence="3">In the C-terminal section; belongs to the sulfate adenylyltransferase family.</text>
</comment>
<dbReference type="Gene3D" id="3.10.400.10">
    <property type="entry name" value="Sulfate adenylyltransferase"/>
    <property type="match status" value="1"/>
</dbReference>
<dbReference type="NCBIfam" id="TIGR00339">
    <property type="entry name" value="sopT"/>
    <property type="match status" value="1"/>
</dbReference>
<evidence type="ECO:0000256" key="1">
    <source>
        <dbReference type="ARBA" id="ARBA00005050"/>
    </source>
</evidence>
<dbReference type="GO" id="GO:0050428">
    <property type="term" value="P:3'-phosphoadenosine 5'-phosphosulfate biosynthetic process"/>
    <property type="evidence" value="ECO:0007669"/>
    <property type="project" value="TreeGrafter"/>
</dbReference>
<dbReference type="GO" id="GO:0000103">
    <property type="term" value="P:sulfate assimilation"/>
    <property type="evidence" value="ECO:0007669"/>
    <property type="project" value="InterPro"/>
</dbReference>
<proteinExistence type="inferred from homology"/>
<dbReference type="Pfam" id="PF01747">
    <property type="entry name" value="ATP-sulfurylase"/>
    <property type="match status" value="1"/>
</dbReference>
<evidence type="ECO:0000256" key="8">
    <source>
        <dbReference type="ARBA" id="ARBA00022840"/>
    </source>
</evidence>
<comment type="pathway">
    <text evidence="1">Sulfur metabolism; sulfate assimilation.</text>
</comment>
<reference evidence="12" key="1">
    <citation type="submission" date="2020-11" db="EMBL/GenBank/DDBJ databases">
        <authorList>
            <person name="Tran Van P."/>
        </authorList>
    </citation>
    <scope>NUCLEOTIDE SEQUENCE</scope>
</reference>
<dbReference type="Proteomes" id="UP000677054">
    <property type="component" value="Unassembled WGS sequence"/>
</dbReference>
<evidence type="ECO:0000313" key="13">
    <source>
        <dbReference type="Proteomes" id="UP000677054"/>
    </source>
</evidence>
<dbReference type="InterPro" id="IPR027417">
    <property type="entry name" value="P-loop_NTPase"/>
</dbReference>
<organism evidence="12">
    <name type="scientific">Darwinula stevensoni</name>
    <dbReference type="NCBI Taxonomy" id="69355"/>
    <lineage>
        <taxon>Eukaryota</taxon>
        <taxon>Metazoa</taxon>
        <taxon>Ecdysozoa</taxon>
        <taxon>Arthropoda</taxon>
        <taxon>Crustacea</taxon>
        <taxon>Oligostraca</taxon>
        <taxon>Ostracoda</taxon>
        <taxon>Podocopa</taxon>
        <taxon>Podocopida</taxon>
        <taxon>Darwinulocopina</taxon>
        <taxon>Darwinuloidea</taxon>
        <taxon>Darwinulidae</taxon>
        <taxon>Darwinula</taxon>
    </lineage>
</organism>
<dbReference type="PANTHER" id="PTHR11055">
    <property type="entry name" value="BIFUNCTIONAL 3'-PHOSPHOADENOSINE 5'-PHOSPHOSULFATE SYNTHASE"/>
    <property type="match status" value="1"/>
</dbReference>
<keyword evidence="6" id="KW-0547">Nucleotide-binding</keyword>
<dbReference type="Gene3D" id="3.40.50.300">
    <property type="entry name" value="P-loop containing nucleotide triphosphate hydrolases"/>
    <property type="match status" value="1"/>
</dbReference>
<keyword evidence="8" id="KW-0067">ATP-binding</keyword>
<dbReference type="SUPFAM" id="SSF88697">
    <property type="entry name" value="PUA domain-like"/>
    <property type="match status" value="1"/>
</dbReference>
<dbReference type="CDD" id="cd00517">
    <property type="entry name" value="ATPS"/>
    <property type="match status" value="1"/>
</dbReference>
<dbReference type="FunFam" id="3.40.50.620:FF:000006">
    <property type="entry name" value="bifunctional 3'-phosphoadenosine 5'-phosphosulfate synthase 1"/>
    <property type="match status" value="1"/>
</dbReference>
<keyword evidence="7" id="KW-0418">Kinase</keyword>
<evidence type="ECO:0000256" key="9">
    <source>
        <dbReference type="ARBA" id="ARBA00023268"/>
    </source>
</evidence>
<evidence type="ECO:0008006" key="14">
    <source>
        <dbReference type="Google" id="ProtNLM"/>
    </source>
</evidence>
<dbReference type="OrthoDB" id="506431at2759"/>
<evidence type="ECO:0000259" key="11">
    <source>
        <dbReference type="Pfam" id="PF14306"/>
    </source>
</evidence>
<evidence type="ECO:0000313" key="12">
    <source>
        <dbReference type="EMBL" id="CAD7240686.1"/>
    </source>
</evidence>
<evidence type="ECO:0000256" key="6">
    <source>
        <dbReference type="ARBA" id="ARBA00022741"/>
    </source>
</evidence>
<accession>A0A7R8WZ55</accession>
<dbReference type="Gene3D" id="3.40.50.620">
    <property type="entry name" value="HUPs"/>
    <property type="match status" value="1"/>
</dbReference>
<evidence type="ECO:0000256" key="5">
    <source>
        <dbReference type="ARBA" id="ARBA00022695"/>
    </source>
</evidence>
<dbReference type="GO" id="GO:0004781">
    <property type="term" value="F:sulfate adenylyltransferase (ATP) activity"/>
    <property type="evidence" value="ECO:0007669"/>
    <property type="project" value="InterPro"/>
</dbReference>
<evidence type="ECO:0000256" key="3">
    <source>
        <dbReference type="ARBA" id="ARBA00009290"/>
    </source>
</evidence>
<dbReference type="InterPro" id="IPR014729">
    <property type="entry name" value="Rossmann-like_a/b/a_fold"/>
</dbReference>
<keyword evidence="13" id="KW-1185">Reference proteome</keyword>
<dbReference type="GO" id="GO:0004020">
    <property type="term" value="F:adenylylsulfate kinase activity"/>
    <property type="evidence" value="ECO:0007669"/>
    <property type="project" value="TreeGrafter"/>
</dbReference>
<dbReference type="FunFam" id="3.10.400.10:FF:000001">
    <property type="entry name" value="bifunctional 3'-phosphoadenosine 5'-phosphosulfate synthase 1"/>
    <property type="match status" value="1"/>
</dbReference>
<sequence length="446" mass="50718">MRSFTGIDAEYEKPESPDLVIKTVDRSVDECVQQVVEMLMEHGILPRSFSESVLELFVPENQLSSVKEEAELLPKLQISTLDLQWLQILSEGWATPLTGFMREKQYLQVMHFGCLMEGGLFNQSIPIVLPVTTEDKERLKSNNGIALVHDGTIYAILRDPEFYEHRKEERCCRQFGICNLGHPYQKMIWDSGDWLVGGDLQVLKRICWNDGMDHYRLTPNELKAKFREIGADAIFVFQLRNPIHNGHALLMQDTQKQLVERGYRKPVLLLHPLGGWTKEDDVPLDVRMEQHKAVLEDGILDPNTTIVAIFPSPMMYAGPKEVQWHAKARMSTGAHFYIVGRDPAGMPHPDSPKQDLYDPTHGAKVLTMAPGLTQLEIIPFRVAAYDRKNQCMAFFNPKRKEDFDFISGTSMRGLARSGQDPPDGFMGPKAWQVLASYYKSLPTSSQ</sequence>
<dbReference type="AlphaFoldDB" id="A0A7R8WZ55"/>
<evidence type="ECO:0000256" key="7">
    <source>
        <dbReference type="ARBA" id="ARBA00022777"/>
    </source>
</evidence>
<dbReference type="Pfam" id="PF14306">
    <property type="entry name" value="PUA_2"/>
    <property type="match status" value="1"/>
</dbReference>
<feature type="domain" description="Sulphate adenylyltransferase catalytic" evidence="10">
    <location>
        <begin position="214"/>
        <end position="436"/>
    </location>
</feature>
<comment type="similarity">
    <text evidence="2">In the N-terminal section; belongs to the APS kinase family.</text>
</comment>
<evidence type="ECO:0000256" key="4">
    <source>
        <dbReference type="ARBA" id="ARBA00022679"/>
    </source>
</evidence>
<evidence type="ECO:0000259" key="10">
    <source>
        <dbReference type="Pfam" id="PF01747"/>
    </source>
</evidence>
<dbReference type="EMBL" id="LR899569">
    <property type="protein sequence ID" value="CAD7240686.1"/>
    <property type="molecule type" value="Genomic_DNA"/>
</dbReference>
<dbReference type="GO" id="GO:0005524">
    <property type="term" value="F:ATP binding"/>
    <property type="evidence" value="ECO:0007669"/>
    <property type="project" value="UniProtKB-KW"/>
</dbReference>
<dbReference type="InterPro" id="IPR025980">
    <property type="entry name" value="ATP-Sase_PUA-like_dom"/>
</dbReference>
<feature type="domain" description="ATP-sulfurylase PUA-like" evidence="11">
    <location>
        <begin position="52"/>
        <end position="205"/>
    </location>
</feature>
<dbReference type="PANTHER" id="PTHR11055:SF1">
    <property type="entry name" value="PAPS SYNTHETASE, ISOFORM D"/>
    <property type="match status" value="1"/>
</dbReference>
<dbReference type="EMBL" id="CAJPEV010000052">
    <property type="protein sequence ID" value="CAG0879680.1"/>
    <property type="molecule type" value="Genomic_DNA"/>
</dbReference>
<gene>
    <name evidence="12" type="ORF">DSTB1V02_LOCUS699</name>
</gene>
<name>A0A7R8WZ55_9CRUS</name>
<keyword evidence="5" id="KW-0548">Nucleotidyltransferase</keyword>
<protein>
    <recommendedName>
        <fullName evidence="14">Sulfate adenylyltransferase</fullName>
    </recommendedName>
</protein>
<keyword evidence="4" id="KW-0808">Transferase</keyword>
<dbReference type="InterPro" id="IPR015947">
    <property type="entry name" value="PUA-like_sf"/>
</dbReference>
<keyword evidence="9" id="KW-0511">Multifunctional enzyme</keyword>
<dbReference type="InterPro" id="IPR024951">
    <property type="entry name" value="Sulfurylase_cat_dom"/>
</dbReference>
<dbReference type="InterPro" id="IPR002650">
    <property type="entry name" value="Sulphate_adenylyltransferase"/>
</dbReference>
<dbReference type="SUPFAM" id="SSF52374">
    <property type="entry name" value="Nucleotidylyl transferase"/>
    <property type="match status" value="1"/>
</dbReference>
<evidence type="ECO:0000256" key="2">
    <source>
        <dbReference type="ARBA" id="ARBA00007268"/>
    </source>
</evidence>